<comment type="caution">
    <text evidence="1">The sequence shown here is derived from an EMBL/GenBank/DDBJ whole genome shotgun (WGS) entry which is preliminary data.</text>
</comment>
<gene>
    <name evidence="1" type="ORF">VTK73DRAFT_987</name>
</gene>
<organism evidence="1 2">
    <name type="scientific">Phialemonium thermophilum</name>
    <dbReference type="NCBI Taxonomy" id="223376"/>
    <lineage>
        <taxon>Eukaryota</taxon>
        <taxon>Fungi</taxon>
        <taxon>Dikarya</taxon>
        <taxon>Ascomycota</taxon>
        <taxon>Pezizomycotina</taxon>
        <taxon>Sordariomycetes</taxon>
        <taxon>Sordariomycetidae</taxon>
        <taxon>Cephalothecales</taxon>
        <taxon>Cephalothecaceae</taxon>
        <taxon>Phialemonium</taxon>
    </lineage>
</organism>
<evidence type="ECO:0000313" key="1">
    <source>
        <dbReference type="EMBL" id="KAL1873442.1"/>
    </source>
</evidence>
<accession>A0ABR3XCL4</accession>
<name>A0ABR3XCL4_9PEZI</name>
<dbReference type="InterPro" id="IPR032710">
    <property type="entry name" value="NTF2-like_dom_sf"/>
</dbReference>
<reference evidence="1 2" key="1">
    <citation type="journal article" date="2024" name="Commun. Biol.">
        <title>Comparative genomic analysis of thermophilic fungi reveals convergent evolutionary adaptations and gene losses.</title>
        <authorList>
            <person name="Steindorff A.S."/>
            <person name="Aguilar-Pontes M.V."/>
            <person name="Robinson A.J."/>
            <person name="Andreopoulos B."/>
            <person name="LaButti K."/>
            <person name="Kuo A."/>
            <person name="Mondo S."/>
            <person name="Riley R."/>
            <person name="Otillar R."/>
            <person name="Haridas S."/>
            <person name="Lipzen A."/>
            <person name="Grimwood J."/>
            <person name="Schmutz J."/>
            <person name="Clum A."/>
            <person name="Reid I.D."/>
            <person name="Moisan M.C."/>
            <person name="Butler G."/>
            <person name="Nguyen T.T.M."/>
            <person name="Dewar K."/>
            <person name="Conant G."/>
            <person name="Drula E."/>
            <person name="Henrissat B."/>
            <person name="Hansel C."/>
            <person name="Singer S."/>
            <person name="Hutchinson M.I."/>
            <person name="de Vries R.P."/>
            <person name="Natvig D.O."/>
            <person name="Powell A.J."/>
            <person name="Tsang A."/>
            <person name="Grigoriev I.V."/>
        </authorList>
    </citation>
    <scope>NUCLEOTIDE SEQUENCE [LARGE SCALE GENOMIC DNA]</scope>
    <source>
        <strain evidence="1 2">ATCC 24622</strain>
    </source>
</reference>
<dbReference type="SUPFAM" id="SSF54427">
    <property type="entry name" value="NTF2-like"/>
    <property type="match status" value="2"/>
</dbReference>
<dbReference type="Gene3D" id="3.10.450.50">
    <property type="match status" value="1"/>
</dbReference>
<dbReference type="EMBL" id="JAZHXJ010000122">
    <property type="protein sequence ID" value="KAL1873442.1"/>
    <property type="molecule type" value="Genomic_DNA"/>
</dbReference>
<evidence type="ECO:0000313" key="2">
    <source>
        <dbReference type="Proteomes" id="UP001586593"/>
    </source>
</evidence>
<sequence>MADDKAAILGTVQQFFSSLSRRPPFTEAALEYALPDAWCVNTHPGGSSLVRIKEMIRQIEEQVVMSLNGGAKEFQETLDAPDPEVWVHEDMAAVWTGYRALLDGKEVNGGIMLFSLHRTPTGWKISGTANTKPAPGGVLPPVTREARPDVVEPVDQFLQHMTKHEWDGFRSKLSREGGITNSRRSMGMLKTSTWDELVEMIKAASAKSPPGTIYELLHDVEARVCGDFAFLWTPFVIEVQGHVENKGVNIFTMVREGGKWIIAGCQDTSMPTEDARINLRE</sequence>
<evidence type="ECO:0008006" key="3">
    <source>
        <dbReference type="Google" id="ProtNLM"/>
    </source>
</evidence>
<keyword evidence="2" id="KW-1185">Reference proteome</keyword>
<proteinExistence type="predicted"/>
<protein>
    <recommendedName>
        <fullName evidence="3">SnoaL-like domain-containing protein</fullName>
    </recommendedName>
</protein>
<dbReference type="Proteomes" id="UP001586593">
    <property type="component" value="Unassembled WGS sequence"/>
</dbReference>